<comment type="similarity">
    <text evidence="1">Belongs to the GMC oxidoreductase family.</text>
</comment>
<evidence type="ECO:0000256" key="1">
    <source>
        <dbReference type="ARBA" id="ARBA00010790"/>
    </source>
</evidence>
<dbReference type="GO" id="GO:0016614">
    <property type="term" value="F:oxidoreductase activity, acting on CH-OH group of donors"/>
    <property type="evidence" value="ECO:0007669"/>
    <property type="project" value="InterPro"/>
</dbReference>
<feature type="binding site" evidence="2">
    <location>
        <position position="235"/>
    </location>
    <ligand>
        <name>FAD</name>
        <dbReference type="ChEBI" id="CHEBI:57692"/>
    </ligand>
</feature>
<dbReference type="OrthoDB" id="269227at2759"/>
<evidence type="ECO:0000256" key="2">
    <source>
        <dbReference type="PIRSR" id="PIRSR000137-2"/>
    </source>
</evidence>
<comment type="caution">
    <text evidence="4">The sequence shown here is derived from an EMBL/GenBank/DDBJ whole genome shotgun (WGS) entry which is preliminary data.</text>
</comment>
<name>A0A9N9YHT4_9HYPO</name>
<dbReference type="InterPro" id="IPR036188">
    <property type="entry name" value="FAD/NAD-bd_sf"/>
</dbReference>
<dbReference type="InterPro" id="IPR000172">
    <property type="entry name" value="GMC_OxRdtase_N"/>
</dbReference>
<organism evidence="4 5">
    <name type="scientific">Clonostachys rhizophaga</name>
    <dbReference type="NCBI Taxonomy" id="160324"/>
    <lineage>
        <taxon>Eukaryota</taxon>
        <taxon>Fungi</taxon>
        <taxon>Dikarya</taxon>
        <taxon>Ascomycota</taxon>
        <taxon>Pezizomycotina</taxon>
        <taxon>Sordariomycetes</taxon>
        <taxon>Hypocreomycetidae</taxon>
        <taxon>Hypocreales</taxon>
        <taxon>Bionectriaceae</taxon>
        <taxon>Clonostachys</taxon>
    </lineage>
</organism>
<dbReference type="PANTHER" id="PTHR11552">
    <property type="entry name" value="GLUCOSE-METHANOL-CHOLINE GMC OXIDOREDUCTASE"/>
    <property type="match status" value="1"/>
</dbReference>
<dbReference type="Gene3D" id="3.30.560.10">
    <property type="entry name" value="Glucose Oxidase, domain 3"/>
    <property type="match status" value="1"/>
</dbReference>
<dbReference type="PIRSF" id="PIRSF000137">
    <property type="entry name" value="Alcohol_oxidase"/>
    <property type="match status" value="1"/>
</dbReference>
<gene>
    <name evidence="4" type="ORF">CRHIZ90672A_00012513</name>
</gene>
<dbReference type="SUPFAM" id="SSF54373">
    <property type="entry name" value="FAD-linked reductases, C-terminal domain"/>
    <property type="match status" value="1"/>
</dbReference>
<evidence type="ECO:0000313" key="5">
    <source>
        <dbReference type="Proteomes" id="UP000696573"/>
    </source>
</evidence>
<keyword evidence="2" id="KW-0274">FAD</keyword>
<dbReference type="GO" id="GO:0050660">
    <property type="term" value="F:flavin adenine dinucleotide binding"/>
    <property type="evidence" value="ECO:0007669"/>
    <property type="project" value="InterPro"/>
</dbReference>
<dbReference type="InterPro" id="IPR012132">
    <property type="entry name" value="GMC_OxRdtase"/>
</dbReference>
<dbReference type="Pfam" id="PF00732">
    <property type="entry name" value="GMC_oxred_N"/>
    <property type="match status" value="1"/>
</dbReference>
<evidence type="ECO:0000313" key="4">
    <source>
        <dbReference type="EMBL" id="CAH0019359.1"/>
    </source>
</evidence>
<dbReference type="PANTHER" id="PTHR11552:SF210">
    <property type="entry name" value="GLUCOSE-METHANOL-CHOLINE OXIDOREDUCTASE N-TERMINAL DOMAIN-CONTAINING PROTEIN-RELATED"/>
    <property type="match status" value="1"/>
</dbReference>
<protein>
    <recommendedName>
        <fullName evidence="3">Glucose-methanol-choline oxidoreductase N-terminal domain-containing protein</fullName>
    </recommendedName>
</protein>
<accession>A0A9N9YHT4</accession>
<dbReference type="Proteomes" id="UP000696573">
    <property type="component" value="Unassembled WGS sequence"/>
</dbReference>
<reference evidence="4" key="1">
    <citation type="submission" date="2021-10" db="EMBL/GenBank/DDBJ databases">
        <authorList>
            <person name="Piombo E."/>
        </authorList>
    </citation>
    <scope>NUCLEOTIDE SEQUENCE</scope>
</reference>
<dbReference type="Pfam" id="PF05199">
    <property type="entry name" value="GMC_oxred_C"/>
    <property type="match status" value="1"/>
</dbReference>
<dbReference type="PROSITE" id="PS00624">
    <property type="entry name" value="GMC_OXRED_2"/>
    <property type="match status" value="1"/>
</dbReference>
<dbReference type="InterPro" id="IPR007867">
    <property type="entry name" value="GMC_OxRtase_C"/>
</dbReference>
<evidence type="ECO:0000259" key="3">
    <source>
        <dbReference type="PROSITE" id="PS00624"/>
    </source>
</evidence>
<sequence length="646" mass="69610">MAPPYDYIIVGGGTAGLTVAARLTEDPSINVLVIEAGDNHHDDPLIKTPGLMAGAYGNPKYDWGFRSVPQKELNNRIIAQPRGKGLGGSSAINFLMLVYPSRKSLDSWEELGNEGWGFDSMAPYLHKFATMHDPPQAAKDTVGLSYHDTDVGSEGPVSVSYSEGYSTTNKAWMESFNNFGLEVAADMRAGGALGALQQPATIDPETKTRSYALTAYYTHEIASRKNLTVMTKTVVKRLLFDTSGVEPVAQGVITVPSNGSGPKTVIHSGEVILAAGSLMSPQILELSGIGDRSLLESHGIPVIVHNPSVGENLQDHPIACQSFEVNPGTPSSDVLRDPAILQALLQKYTTSNGAGPLGQSNISVAFMPPADASGVTSSQGRKDLFDSNAEHLKSDDSKVLRAILESGDEATAEYLLFPGQVNTMLSEPSSMAEYLIPARPENYLTIMTLLNHPFSRGSVHIKSSDIHDLPVWDPKFGSNPFDTELSARHIQFVETLVKSEPFSALLKVDGARIPSLKADTVEDAKEIVRQSQVSDFHPAGSCGMRPKDKGGVVDSELRVYGVKGVRVVDASIFPLEPAGNIQSLVYAVAEKAADLIKRERLKVHKERGEFVSVKEGGECLNILERAECLDIEESTECLNIKLSIVV</sequence>
<keyword evidence="2" id="KW-0285">Flavoprotein</keyword>
<dbReference type="AlphaFoldDB" id="A0A9N9YHT4"/>
<dbReference type="SUPFAM" id="SSF51905">
    <property type="entry name" value="FAD/NAD(P)-binding domain"/>
    <property type="match status" value="1"/>
</dbReference>
<comment type="cofactor">
    <cofactor evidence="2">
        <name>FAD</name>
        <dbReference type="ChEBI" id="CHEBI:57692"/>
    </cofactor>
</comment>
<proteinExistence type="inferred from homology"/>
<keyword evidence="5" id="KW-1185">Reference proteome</keyword>
<dbReference type="EMBL" id="CABFNQ020000553">
    <property type="protein sequence ID" value="CAH0019359.1"/>
    <property type="molecule type" value="Genomic_DNA"/>
</dbReference>
<dbReference type="Gene3D" id="3.50.50.60">
    <property type="entry name" value="FAD/NAD(P)-binding domain"/>
    <property type="match status" value="1"/>
</dbReference>
<feature type="domain" description="Glucose-methanol-choline oxidoreductase N-terminal" evidence="3">
    <location>
        <begin position="276"/>
        <end position="290"/>
    </location>
</feature>